<keyword evidence="2" id="KW-1185">Reference proteome</keyword>
<dbReference type="Proteomes" id="UP000032142">
    <property type="component" value="Unassembled WGS sequence"/>
</dbReference>
<dbReference type="EMBL" id="KN393728">
    <property type="protein sequence ID" value="KHG10365.1"/>
    <property type="molecule type" value="Genomic_DNA"/>
</dbReference>
<name>A0A0B0NC23_GOSAR</name>
<evidence type="ECO:0000313" key="1">
    <source>
        <dbReference type="EMBL" id="KHG10365.1"/>
    </source>
</evidence>
<organism evidence="1 2">
    <name type="scientific">Gossypium arboreum</name>
    <name type="common">Tree cotton</name>
    <name type="synonym">Gossypium nanking</name>
    <dbReference type="NCBI Taxonomy" id="29729"/>
    <lineage>
        <taxon>Eukaryota</taxon>
        <taxon>Viridiplantae</taxon>
        <taxon>Streptophyta</taxon>
        <taxon>Embryophyta</taxon>
        <taxon>Tracheophyta</taxon>
        <taxon>Spermatophyta</taxon>
        <taxon>Magnoliopsida</taxon>
        <taxon>eudicotyledons</taxon>
        <taxon>Gunneridae</taxon>
        <taxon>Pentapetalae</taxon>
        <taxon>rosids</taxon>
        <taxon>malvids</taxon>
        <taxon>Malvales</taxon>
        <taxon>Malvaceae</taxon>
        <taxon>Malvoideae</taxon>
        <taxon>Gossypium</taxon>
    </lineage>
</organism>
<sequence length="65" mass="7369">MALVAVNKDQYATAKQSTLFGSALLEHPSKPVPEPLNQKDNTERHEINLPPQIYIENKQQCRLLV</sequence>
<dbReference type="AlphaFoldDB" id="A0A0B0NC23"/>
<reference evidence="2" key="1">
    <citation type="submission" date="2014-09" db="EMBL/GenBank/DDBJ databases">
        <authorList>
            <person name="Mudge J."/>
            <person name="Ramaraj T."/>
            <person name="Lindquist I.E."/>
            <person name="Bharti A.K."/>
            <person name="Sundararajan A."/>
            <person name="Cameron C.T."/>
            <person name="Woodward J.E."/>
            <person name="May G.D."/>
            <person name="Brubaker C."/>
            <person name="Broadhvest J."/>
            <person name="Wilkins T.A."/>
        </authorList>
    </citation>
    <scope>NUCLEOTIDE SEQUENCE</scope>
    <source>
        <strain evidence="2">cv. AKA8401</strain>
    </source>
</reference>
<accession>A0A0B0NC23</accession>
<protein>
    <submittedName>
        <fullName evidence="1">Uncharacterized protein</fullName>
    </submittedName>
</protein>
<gene>
    <name evidence="1" type="ORF">F383_12857</name>
</gene>
<evidence type="ECO:0000313" key="2">
    <source>
        <dbReference type="Proteomes" id="UP000032142"/>
    </source>
</evidence>
<proteinExistence type="predicted"/>